<dbReference type="SFLD" id="SFLDG01152">
    <property type="entry name" value="Main.3:_Omega-_and_Tau-like"/>
    <property type="match status" value="1"/>
</dbReference>
<dbReference type="SFLD" id="SFLDS00019">
    <property type="entry name" value="Glutathione_Transferase_(cytos"/>
    <property type="match status" value="1"/>
</dbReference>
<keyword evidence="3 8" id="KW-0808">Transferase</keyword>
<dbReference type="CDD" id="cd03185">
    <property type="entry name" value="GST_C_Tau"/>
    <property type="match status" value="1"/>
</dbReference>
<dbReference type="FunFam" id="3.40.30.10:FF:000014">
    <property type="entry name" value="Tau class glutathione S-transferase"/>
    <property type="match status" value="1"/>
</dbReference>
<evidence type="ECO:0000313" key="9">
    <source>
        <dbReference type="Proteomes" id="UP001237642"/>
    </source>
</evidence>
<dbReference type="GO" id="GO:0005737">
    <property type="term" value="C:cytoplasm"/>
    <property type="evidence" value="ECO:0007669"/>
    <property type="project" value="TreeGrafter"/>
</dbReference>
<dbReference type="EC" id="2.5.1.18" evidence="2"/>
<dbReference type="Gene3D" id="3.40.30.10">
    <property type="entry name" value="Glutaredoxin"/>
    <property type="match status" value="1"/>
</dbReference>
<keyword evidence="9" id="KW-1185">Reference proteome</keyword>
<comment type="catalytic activity">
    <reaction evidence="4">
        <text>RX + glutathione = an S-substituted glutathione + a halide anion + H(+)</text>
        <dbReference type="Rhea" id="RHEA:16437"/>
        <dbReference type="ChEBI" id="CHEBI:15378"/>
        <dbReference type="ChEBI" id="CHEBI:16042"/>
        <dbReference type="ChEBI" id="CHEBI:17792"/>
        <dbReference type="ChEBI" id="CHEBI:57925"/>
        <dbReference type="ChEBI" id="CHEBI:90779"/>
        <dbReference type="EC" id="2.5.1.18"/>
    </reaction>
</comment>
<dbReference type="SUPFAM" id="SSF52833">
    <property type="entry name" value="Thioredoxin-like"/>
    <property type="match status" value="1"/>
</dbReference>
<dbReference type="Proteomes" id="UP001237642">
    <property type="component" value="Unassembled WGS sequence"/>
</dbReference>
<reference evidence="8" key="1">
    <citation type="submission" date="2023-02" db="EMBL/GenBank/DDBJ databases">
        <title>Genome of toxic invasive species Heracleum sosnowskyi carries increased number of genes despite the absence of recent whole-genome duplications.</title>
        <authorList>
            <person name="Schelkunov M."/>
            <person name="Shtratnikova V."/>
            <person name="Makarenko M."/>
            <person name="Klepikova A."/>
            <person name="Omelchenko D."/>
            <person name="Novikova G."/>
            <person name="Obukhova E."/>
            <person name="Bogdanov V."/>
            <person name="Penin A."/>
            <person name="Logacheva M."/>
        </authorList>
    </citation>
    <scope>NUCLEOTIDE SEQUENCE</scope>
    <source>
        <strain evidence="8">Hsosn_3</strain>
        <tissue evidence="8">Leaf</tissue>
    </source>
</reference>
<comment type="caution">
    <text evidence="8">The sequence shown here is derived from an EMBL/GenBank/DDBJ whole genome shotgun (WGS) entry which is preliminary data.</text>
</comment>
<gene>
    <name evidence="8" type="ORF">POM88_024243</name>
</gene>
<dbReference type="InterPro" id="IPR036282">
    <property type="entry name" value="Glutathione-S-Trfase_C_sf"/>
</dbReference>
<dbReference type="Gene3D" id="1.20.1050.10">
    <property type="match status" value="2"/>
</dbReference>
<reference evidence="8" key="2">
    <citation type="submission" date="2023-05" db="EMBL/GenBank/DDBJ databases">
        <authorList>
            <person name="Schelkunov M.I."/>
        </authorList>
    </citation>
    <scope>NUCLEOTIDE SEQUENCE</scope>
    <source>
        <strain evidence="8">Hsosn_3</strain>
        <tissue evidence="8">Leaf</tissue>
    </source>
</reference>
<dbReference type="CDD" id="cd03058">
    <property type="entry name" value="GST_N_Tau"/>
    <property type="match status" value="1"/>
</dbReference>
<dbReference type="InterPro" id="IPR004045">
    <property type="entry name" value="Glutathione_S-Trfase_N"/>
</dbReference>
<evidence type="ECO:0000256" key="1">
    <source>
        <dbReference type="ARBA" id="ARBA00009929"/>
    </source>
</evidence>
<dbReference type="InterPro" id="IPR045074">
    <property type="entry name" value="GST_C_Tau"/>
</dbReference>
<dbReference type="EMBL" id="JAUIZM010000006">
    <property type="protein sequence ID" value="KAK1377499.1"/>
    <property type="molecule type" value="Genomic_DNA"/>
</dbReference>
<evidence type="ECO:0000256" key="5">
    <source>
        <dbReference type="ARBA" id="ARBA00071370"/>
    </source>
</evidence>
<feature type="domain" description="GST C-terminal" evidence="7">
    <location>
        <begin position="89"/>
        <end position="212"/>
    </location>
</feature>
<dbReference type="SUPFAM" id="SSF47616">
    <property type="entry name" value="GST C-terminal domain-like"/>
    <property type="match status" value="2"/>
</dbReference>
<evidence type="ECO:0000313" key="8">
    <source>
        <dbReference type="EMBL" id="KAK1377499.1"/>
    </source>
</evidence>
<evidence type="ECO:0000256" key="3">
    <source>
        <dbReference type="ARBA" id="ARBA00022679"/>
    </source>
</evidence>
<evidence type="ECO:0000259" key="7">
    <source>
        <dbReference type="PROSITE" id="PS50405"/>
    </source>
</evidence>
<evidence type="ECO:0000256" key="4">
    <source>
        <dbReference type="ARBA" id="ARBA00047960"/>
    </source>
</evidence>
<dbReference type="InterPro" id="IPR004046">
    <property type="entry name" value="GST_C"/>
</dbReference>
<dbReference type="AlphaFoldDB" id="A0AAD8I1M5"/>
<dbReference type="InterPro" id="IPR045073">
    <property type="entry name" value="Omega/Tau-like"/>
</dbReference>
<dbReference type="PANTHER" id="PTHR11260">
    <property type="entry name" value="GLUTATHIONE S-TRANSFERASE, GST, SUPERFAMILY, GST DOMAIN CONTAINING"/>
    <property type="match status" value="1"/>
</dbReference>
<dbReference type="Pfam" id="PF02798">
    <property type="entry name" value="GST_N"/>
    <property type="match status" value="1"/>
</dbReference>
<dbReference type="PROSITE" id="PS50405">
    <property type="entry name" value="GST_CTER"/>
    <property type="match status" value="1"/>
</dbReference>
<comment type="similarity">
    <text evidence="1">Belongs to the GST superfamily. HSP26 family.</text>
</comment>
<dbReference type="Pfam" id="PF00043">
    <property type="entry name" value="GST_C"/>
    <property type="match status" value="2"/>
</dbReference>
<evidence type="ECO:0000259" key="6">
    <source>
        <dbReference type="PROSITE" id="PS50404"/>
    </source>
</evidence>
<dbReference type="InterPro" id="IPR036249">
    <property type="entry name" value="Thioredoxin-like_sf"/>
</dbReference>
<accession>A0AAD8I1M5</accession>
<dbReference type="GO" id="GO:0004364">
    <property type="term" value="F:glutathione transferase activity"/>
    <property type="evidence" value="ECO:0007669"/>
    <property type="project" value="UniProtKB-EC"/>
</dbReference>
<evidence type="ECO:0000256" key="2">
    <source>
        <dbReference type="ARBA" id="ARBA00012452"/>
    </source>
</evidence>
<feature type="domain" description="GST N-terminal" evidence="6">
    <location>
        <begin position="4"/>
        <end position="83"/>
    </location>
</feature>
<proteinExistence type="inferred from homology"/>
<dbReference type="PANTHER" id="PTHR11260:SF676">
    <property type="entry name" value="GLUTATHIONE S-TRANSFERASE U8"/>
    <property type="match status" value="1"/>
</dbReference>
<sequence>MGDQEVKLLGVWASVFSKRAEIALKMKGINYEFVVQDLSNKSPELLQHNPIHKKVPVLLHKGKPICESLIILEYIDETWKSGPSILPEDPYARSTARFWAKFIDDKCHPAIWKITGSQGEEREKLIEEATGHLTTLENELKGKRFFGGDEIGLVDIAGNFVALWLGVLLELVGIQLLTKEKFPKLSEWVDDYLNSSIVKETLPAREELLAFFRSWFQQSKGSQGEEECEKAIEEAAEQLIILENELKGKKFFSGDEIGLVDIAANWKPHIDKVPYPFIYQ</sequence>
<dbReference type="GO" id="GO:0006749">
    <property type="term" value="P:glutathione metabolic process"/>
    <property type="evidence" value="ECO:0007669"/>
    <property type="project" value="InterPro"/>
</dbReference>
<dbReference type="PROSITE" id="PS50404">
    <property type="entry name" value="GST_NTER"/>
    <property type="match status" value="1"/>
</dbReference>
<name>A0AAD8I1M5_9APIA</name>
<protein>
    <recommendedName>
        <fullName evidence="5">Probable glutathione S-transferase</fullName>
        <ecNumber evidence="2">2.5.1.18</ecNumber>
    </recommendedName>
</protein>
<organism evidence="8 9">
    <name type="scientific">Heracleum sosnowskyi</name>
    <dbReference type="NCBI Taxonomy" id="360622"/>
    <lineage>
        <taxon>Eukaryota</taxon>
        <taxon>Viridiplantae</taxon>
        <taxon>Streptophyta</taxon>
        <taxon>Embryophyta</taxon>
        <taxon>Tracheophyta</taxon>
        <taxon>Spermatophyta</taxon>
        <taxon>Magnoliopsida</taxon>
        <taxon>eudicotyledons</taxon>
        <taxon>Gunneridae</taxon>
        <taxon>Pentapetalae</taxon>
        <taxon>asterids</taxon>
        <taxon>campanulids</taxon>
        <taxon>Apiales</taxon>
        <taxon>Apiaceae</taxon>
        <taxon>Apioideae</taxon>
        <taxon>apioid superclade</taxon>
        <taxon>Tordylieae</taxon>
        <taxon>Tordyliinae</taxon>
        <taxon>Heracleum</taxon>
    </lineage>
</organism>
<dbReference type="FunFam" id="1.20.1050.10:FF:000012">
    <property type="entry name" value="Tau class glutathione S-transferase"/>
    <property type="match status" value="1"/>
</dbReference>
<dbReference type="SFLD" id="SFLDG00358">
    <property type="entry name" value="Main_(cytGST)"/>
    <property type="match status" value="1"/>
</dbReference>
<dbReference type="InterPro" id="IPR010987">
    <property type="entry name" value="Glutathione-S-Trfase_C-like"/>
</dbReference>
<dbReference type="InterPro" id="IPR040079">
    <property type="entry name" value="Glutathione_S-Trfase"/>
</dbReference>